<keyword evidence="8 9" id="KW-0411">Iron-sulfur</keyword>
<sequence length="92" mass="9376">MTKVMGTVPGRPQAEGMSDAITSRCAGVRDGACLDVCPMACIHDAGDQFVIHPDECIDCGACAVVCPAQAIVEGREAPGALAYARTALGLTP</sequence>
<dbReference type="EMBL" id="BMQN01000008">
    <property type="protein sequence ID" value="GGS00229.1"/>
    <property type="molecule type" value="Genomic_DNA"/>
</dbReference>
<dbReference type="Gene3D" id="3.30.70.20">
    <property type="match status" value="1"/>
</dbReference>
<evidence type="ECO:0000256" key="6">
    <source>
        <dbReference type="ARBA" id="ARBA00022982"/>
    </source>
</evidence>
<comment type="function">
    <text evidence="9">Ferredoxins are iron-sulfur proteins that transfer electrons in a wide variety of metabolic reactions.</text>
</comment>
<comment type="cofactor">
    <cofactor evidence="2 9">
        <name>[4Fe-4S] cluster</name>
        <dbReference type="ChEBI" id="CHEBI:49883"/>
    </cofactor>
</comment>
<dbReference type="InterPro" id="IPR017900">
    <property type="entry name" value="4Fe4S_Fe_S_CS"/>
</dbReference>
<evidence type="ECO:0000256" key="3">
    <source>
        <dbReference type="ARBA" id="ARBA00022448"/>
    </source>
</evidence>
<evidence type="ECO:0000256" key="8">
    <source>
        <dbReference type="ARBA" id="ARBA00023014"/>
    </source>
</evidence>
<dbReference type="InterPro" id="IPR017896">
    <property type="entry name" value="4Fe4S_Fe-S-bd"/>
</dbReference>
<dbReference type="InterPro" id="IPR000813">
    <property type="entry name" value="7Fe_ferredoxin"/>
</dbReference>
<dbReference type="Pfam" id="PF00037">
    <property type="entry name" value="Fer4"/>
    <property type="match status" value="1"/>
</dbReference>
<keyword evidence="12" id="KW-1185">Reference proteome</keyword>
<protein>
    <recommendedName>
        <fullName evidence="9">Ferredoxin</fullName>
    </recommendedName>
</protein>
<evidence type="ECO:0000256" key="2">
    <source>
        <dbReference type="ARBA" id="ARBA00001966"/>
    </source>
</evidence>
<dbReference type="PANTHER" id="PTHR42859:SF2">
    <property type="entry name" value="FERREDOXIN"/>
    <property type="match status" value="1"/>
</dbReference>
<dbReference type="PRINTS" id="PR00354">
    <property type="entry name" value="7FE8SFRDOXIN"/>
</dbReference>
<gene>
    <name evidence="11" type="ORF">GCM10008960_28610</name>
</gene>
<organism evidence="11 12">
    <name type="scientific">Deinococcus sedimenti</name>
    <dbReference type="NCBI Taxonomy" id="1867090"/>
    <lineage>
        <taxon>Bacteria</taxon>
        <taxon>Thermotogati</taxon>
        <taxon>Deinococcota</taxon>
        <taxon>Deinococci</taxon>
        <taxon>Deinococcales</taxon>
        <taxon>Deinococcaceae</taxon>
        <taxon>Deinococcus</taxon>
    </lineage>
</organism>
<reference evidence="12" key="1">
    <citation type="journal article" date="2019" name="Int. J. Syst. Evol. Microbiol.">
        <title>The Global Catalogue of Microorganisms (GCM) 10K type strain sequencing project: providing services to taxonomists for standard genome sequencing and annotation.</title>
        <authorList>
            <consortium name="The Broad Institute Genomics Platform"/>
            <consortium name="The Broad Institute Genome Sequencing Center for Infectious Disease"/>
            <person name="Wu L."/>
            <person name="Ma J."/>
        </authorList>
    </citation>
    <scope>NUCLEOTIDE SEQUENCE [LARGE SCALE GENOMIC DNA]</scope>
    <source>
        <strain evidence="12">JCM 31405</strain>
    </source>
</reference>
<evidence type="ECO:0000256" key="4">
    <source>
        <dbReference type="ARBA" id="ARBA00022485"/>
    </source>
</evidence>
<keyword evidence="3 9" id="KW-0813">Transport</keyword>
<evidence type="ECO:0000256" key="5">
    <source>
        <dbReference type="ARBA" id="ARBA00022723"/>
    </source>
</evidence>
<dbReference type="PANTHER" id="PTHR42859">
    <property type="entry name" value="OXIDOREDUCTASE"/>
    <property type="match status" value="1"/>
</dbReference>
<accession>A0ABQ2S9P2</accession>
<keyword evidence="4 9" id="KW-0004">4Fe-4S</keyword>
<evidence type="ECO:0000313" key="12">
    <source>
        <dbReference type="Proteomes" id="UP000644548"/>
    </source>
</evidence>
<comment type="caution">
    <text evidence="11">The sequence shown here is derived from an EMBL/GenBank/DDBJ whole genome shotgun (WGS) entry which is preliminary data.</text>
</comment>
<evidence type="ECO:0000256" key="7">
    <source>
        <dbReference type="ARBA" id="ARBA00023004"/>
    </source>
</evidence>
<dbReference type="Proteomes" id="UP000644548">
    <property type="component" value="Unassembled WGS sequence"/>
</dbReference>
<dbReference type="PROSITE" id="PS51379">
    <property type="entry name" value="4FE4S_FER_2"/>
    <property type="match status" value="1"/>
</dbReference>
<dbReference type="PROSITE" id="PS00198">
    <property type="entry name" value="4FE4S_FER_1"/>
    <property type="match status" value="1"/>
</dbReference>
<keyword evidence="6 9" id="KW-0249">Electron transport</keyword>
<keyword evidence="5 9" id="KW-0479">Metal-binding</keyword>
<keyword evidence="7 9" id="KW-0408">Iron</keyword>
<comment type="cofactor">
    <cofactor evidence="1">
        <name>[3Fe-4S] cluster</name>
        <dbReference type="ChEBI" id="CHEBI:21137"/>
    </cofactor>
</comment>
<dbReference type="SUPFAM" id="SSF54862">
    <property type="entry name" value="4Fe-4S ferredoxins"/>
    <property type="match status" value="1"/>
</dbReference>
<proteinExistence type="predicted"/>
<evidence type="ECO:0000256" key="1">
    <source>
        <dbReference type="ARBA" id="ARBA00001927"/>
    </source>
</evidence>
<evidence type="ECO:0000313" key="11">
    <source>
        <dbReference type="EMBL" id="GGS00229.1"/>
    </source>
</evidence>
<feature type="domain" description="4Fe-4S ferredoxin-type" evidence="10">
    <location>
        <begin position="47"/>
        <end position="76"/>
    </location>
</feature>
<dbReference type="InterPro" id="IPR050294">
    <property type="entry name" value="RnfB_subfamily"/>
</dbReference>
<evidence type="ECO:0000259" key="10">
    <source>
        <dbReference type="PROSITE" id="PS51379"/>
    </source>
</evidence>
<name>A0ABQ2S9P2_9DEIO</name>
<evidence type="ECO:0000256" key="9">
    <source>
        <dbReference type="RuleBase" id="RU365098"/>
    </source>
</evidence>